<organism evidence="1 2">
    <name type="scientific">Citrus x changshan-huyou</name>
    <dbReference type="NCBI Taxonomy" id="2935761"/>
    <lineage>
        <taxon>Eukaryota</taxon>
        <taxon>Viridiplantae</taxon>
        <taxon>Streptophyta</taxon>
        <taxon>Embryophyta</taxon>
        <taxon>Tracheophyta</taxon>
        <taxon>Spermatophyta</taxon>
        <taxon>Magnoliopsida</taxon>
        <taxon>eudicotyledons</taxon>
        <taxon>Gunneridae</taxon>
        <taxon>Pentapetalae</taxon>
        <taxon>rosids</taxon>
        <taxon>malvids</taxon>
        <taxon>Sapindales</taxon>
        <taxon>Rutaceae</taxon>
        <taxon>Aurantioideae</taxon>
        <taxon>Citrus</taxon>
    </lineage>
</organism>
<dbReference type="EMBL" id="JBCGBO010000002">
    <property type="protein sequence ID" value="KAK9221407.1"/>
    <property type="molecule type" value="Genomic_DNA"/>
</dbReference>
<dbReference type="SUPFAM" id="SSF49899">
    <property type="entry name" value="Concanavalin A-like lectins/glucanases"/>
    <property type="match status" value="1"/>
</dbReference>
<reference evidence="1 2" key="1">
    <citation type="submission" date="2024-05" db="EMBL/GenBank/DDBJ databases">
        <title>Haplotype-resolved chromosome-level genome assembly of Huyou (Citrus changshanensis).</title>
        <authorList>
            <person name="Miao C."/>
            <person name="Chen W."/>
            <person name="Wu Y."/>
            <person name="Wang L."/>
            <person name="Zhao S."/>
            <person name="Grierson D."/>
            <person name="Xu C."/>
            <person name="Chen K."/>
        </authorList>
    </citation>
    <scope>NUCLEOTIDE SEQUENCE [LARGE SCALE GENOMIC DNA]</scope>
    <source>
        <strain evidence="1">01-14</strain>
        <tissue evidence="1">Leaf</tissue>
    </source>
</reference>
<protein>
    <submittedName>
        <fullName evidence="1">Uncharacterized protein</fullName>
    </submittedName>
</protein>
<gene>
    <name evidence="1" type="ORF">WN944_009833</name>
</gene>
<sequence length="214" mass="23832">MNYFLNLLESFNELRIVGEFGDRLLVAQSLVRQEECVGYPLLKLPTAAIYCQTASQLRIAGHGLVFIFMPSAGIQGAAAYQYLGFLNRTNDGNMNNNVFGIDRKITAEMRPSLVRKITAELVRLHRRACTRCCPATAADDGRFFGLGEMEEREIVGGEIRERGILVSKCSDAQTGYVELSQGEGKKKADKQLNATKPFHRQFVINLSASLLYAF</sequence>
<comment type="caution">
    <text evidence="1">The sequence shown here is derived from an EMBL/GenBank/DDBJ whole genome shotgun (WGS) entry which is preliminary data.</text>
</comment>
<dbReference type="AlphaFoldDB" id="A0AAP0MWW2"/>
<dbReference type="Proteomes" id="UP001428341">
    <property type="component" value="Unassembled WGS sequence"/>
</dbReference>
<evidence type="ECO:0000313" key="2">
    <source>
        <dbReference type="Proteomes" id="UP001428341"/>
    </source>
</evidence>
<proteinExistence type="predicted"/>
<name>A0AAP0MWW2_9ROSI</name>
<evidence type="ECO:0000313" key="1">
    <source>
        <dbReference type="EMBL" id="KAK9221407.1"/>
    </source>
</evidence>
<keyword evidence="2" id="KW-1185">Reference proteome</keyword>
<accession>A0AAP0MWW2</accession>
<dbReference type="InterPro" id="IPR013320">
    <property type="entry name" value="ConA-like_dom_sf"/>
</dbReference>